<dbReference type="Pfam" id="PF01170">
    <property type="entry name" value="UPF0020"/>
    <property type="match status" value="1"/>
</dbReference>
<dbReference type="InterPro" id="IPR000241">
    <property type="entry name" value="RlmKL-like_Mtase"/>
</dbReference>
<dbReference type="PANTHER" id="PTHR14911">
    <property type="entry name" value="THUMP DOMAIN-CONTAINING"/>
    <property type="match status" value="1"/>
</dbReference>
<dbReference type="GO" id="GO:0043527">
    <property type="term" value="C:tRNA methyltransferase complex"/>
    <property type="evidence" value="ECO:0007669"/>
    <property type="project" value="UniProtKB-ARBA"/>
</dbReference>
<dbReference type="InterPro" id="IPR029063">
    <property type="entry name" value="SAM-dependent_MTases_sf"/>
</dbReference>
<sequence>MAMRGVVEKIPGRVFFCSKADLHTVTQLKSAERLFLLLSKAEPISLPNNPGVYERDFSRLSRIIGMAIKEDLGWKVDLREPVLEVNAYLSDDHCIVGIPLLKHPLASRTYMKHNGLHSTIAWAMTSLCPKKLIDCVILDPMCGVDAVLLEAAQEYSVRKHTSHILNSTCNFSHTIPLADGAVDAVLCDVPFGRKFSCSSDMPCLMREMEMVLRVGGHLVLLLSLQLSVHSEMSNTPVLISSLQTQRTHRVSLGSTDAFIHIYTKTQTHTMKTRLYTYTPKLKHTHTEISSP</sequence>
<reference evidence="2" key="1">
    <citation type="submission" date="2025-08" db="UniProtKB">
        <authorList>
            <consortium name="Ensembl"/>
        </authorList>
    </citation>
    <scope>IDENTIFICATION</scope>
</reference>
<evidence type="ECO:0000313" key="3">
    <source>
        <dbReference type="Proteomes" id="UP000694700"/>
    </source>
</evidence>
<feature type="domain" description="Ribosomal RNA large subunit methyltransferase K/L-like methyltransferase" evidence="1">
    <location>
        <begin position="108"/>
        <end position="159"/>
    </location>
</feature>
<proteinExistence type="predicted"/>
<protein>
    <submittedName>
        <fullName evidence="2">THUMP domain containing 2</fullName>
    </submittedName>
</protein>
<dbReference type="GO" id="GO:0030488">
    <property type="term" value="P:tRNA methylation"/>
    <property type="evidence" value="ECO:0007669"/>
    <property type="project" value="TreeGrafter"/>
</dbReference>
<dbReference type="SUPFAM" id="SSF53335">
    <property type="entry name" value="S-adenosyl-L-methionine-dependent methyltransferases"/>
    <property type="match status" value="1"/>
</dbReference>
<dbReference type="Proteomes" id="UP000694700">
    <property type="component" value="Unplaced"/>
</dbReference>
<dbReference type="AlphaFoldDB" id="A0A8C1TVW5"/>
<dbReference type="CDD" id="cd11715">
    <property type="entry name" value="THUMP_AdoMetMT"/>
    <property type="match status" value="1"/>
</dbReference>
<dbReference type="GO" id="GO:0016423">
    <property type="term" value="F:tRNA (guanine) methyltransferase activity"/>
    <property type="evidence" value="ECO:0007669"/>
    <property type="project" value="TreeGrafter"/>
</dbReference>
<evidence type="ECO:0000313" key="2">
    <source>
        <dbReference type="Ensembl" id="ENSCCRP00015027582.1"/>
    </source>
</evidence>
<dbReference type="Gene3D" id="3.40.50.150">
    <property type="entry name" value="Vaccinia Virus protein VP39"/>
    <property type="match status" value="1"/>
</dbReference>
<dbReference type="PANTHER" id="PTHR14911:SF1">
    <property type="entry name" value="THUMP DOMAIN-CONTAINING PROTEIN 2"/>
    <property type="match status" value="1"/>
</dbReference>
<evidence type="ECO:0000259" key="1">
    <source>
        <dbReference type="Pfam" id="PF01170"/>
    </source>
</evidence>
<name>A0A8C1TVW5_CYPCA</name>
<dbReference type="Ensembl" id="ENSCCRT00015028552.1">
    <property type="protein sequence ID" value="ENSCCRP00015027582.1"/>
    <property type="gene ID" value="ENSCCRG00015011642.1"/>
</dbReference>
<accession>A0A8C1TVW5</accession>
<organism evidence="2 3">
    <name type="scientific">Cyprinus carpio</name>
    <name type="common">Common carp</name>
    <dbReference type="NCBI Taxonomy" id="7962"/>
    <lineage>
        <taxon>Eukaryota</taxon>
        <taxon>Metazoa</taxon>
        <taxon>Chordata</taxon>
        <taxon>Craniata</taxon>
        <taxon>Vertebrata</taxon>
        <taxon>Euteleostomi</taxon>
        <taxon>Actinopterygii</taxon>
        <taxon>Neopterygii</taxon>
        <taxon>Teleostei</taxon>
        <taxon>Ostariophysi</taxon>
        <taxon>Cypriniformes</taxon>
        <taxon>Cyprinidae</taxon>
        <taxon>Cyprininae</taxon>
        <taxon>Cyprinus</taxon>
    </lineage>
</organism>